<dbReference type="Proteomes" id="UP000243820">
    <property type="component" value="Unassembled WGS sequence"/>
</dbReference>
<evidence type="ECO:0000256" key="3">
    <source>
        <dbReference type="ARBA" id="ARBA00022801"/>
    </source>
</evidence>
<keyword evidence="5" id="KW-1185">Reference proteome</keyword>
<keyword evidence="3" id="KW-0378">Hydrolase</keyword>
<sequence>MTTKEPEPTYEEMIAELREIAKQLDDPNTPIEDAVKLHQRGMLLIQKCETFLQKAELTITEVPQPPELP</sequence>
<dbReference type="SUPFAM" id="SSF116842">
    <property type="entry name" value="XseB-like"/>
    <property type="match status" value="1"/>
</dbReference>
<dbReference type="EMBL" id="LMVO01000003">
    <property type="protein sequence ID" value="PAV10010.1"/>
    <property type="molecule type" value="Genomic_DNA"/>
</dbReference>
<comment type="caution">
    <text evidence="4">The sequence shown here is derived from an EMBL/GenBank/DDBJ whole genome shotgun (WGS) entry which is preliminary data.</text>
</comment>
<dbReference type="AlphaFoldDB" id="A0AAX0Q904"/>
<name>A0AAX0Q904_9EURY</name>
<evidence type="ECO:0000256" key="2">
    <source>
        <dbReference type="ARBA" id="ARBA00022722"/>
    </source>
</evidence>
<organism evidence="4 5">
    <name type="scientific">Methanocorpusculum parvum</name>
    <dbReference type="NCBI Taxonomy" id="2193"/>
    <lineage>
        <taxon>Archaea</taxon>
        <taxon>Methanobacteriati</taxon>
        <taxon>Methanobacteriota</taxon>
        <taxon>Stenosarchaea group</taxon>
        <taxon>Methanomicrobia</taxon>
        <taxon>Methanomicrobiales</taxon>
        <taxon>Methanocorpusculaceae</taxon>
        <taxon>Methanocorpusculum</taxon>
    </lineage>
</organism>
<keyword evidence="2" id="KW-0540">Nuclease</keyword>
<protein>
    <submittedName>
        <fullName evidence="4">Exonuclease VII small subunit</fullName>
    </submittedName>
</protein>
<dbReference type="PIRSF" id="PIRSF006488">
    <property type="entry name" value="Exonuc_VII_S"/>
    <property type="match status" value="1"/>
</dbReference>
<dbReference type="GO" id="GO:0006308">
    <property type="term" value="P:DNA catabolic process"/>
    <property type="evidence" value="ECO:0007669"/>
    <property type="project" value="InterPro"/>
</dbReference>
<dbReference type="Pfam" id="PF02609">
    <property type="entry name" value="Exonuc_VII_S"/>
    <property type="match status" value="1"/>
</dbReference>
<dbReference type="HAMAP" id="MF_00337">
    <property type="entry name" value="Exonuc_7_S"/>
    <property type="match status" value="1"/>
</dbReference>
<dbReference type="RefSeq" id="WP_042698274.1">
    <property type="nucleotide sequence ID" value="NZ_LMVO01000003.1"/>
</dbReference>
<dbReference type="NCBIfam" id="TIGR01280">
    <property type="entry name" value="xseB"/>
    <property type="match status" value="1"/>
</dbReference>
<evidence type="ECO:0000313" key="5">
    <source>
        <dbReference type="Proteomes" id="UP000243820"/>
    </source>
</evidence>
<keyword evidence="4" id="KW-0269">Exonuclease</keyword>
<dbReference type="GO" id="GO:0005829">
    <property type="term" value="C:cytosol"/>
    <property type="evidence" value="ECO:0007669"/>
    <property type="project" value="TreeGrafter"/>
</dbReference>
<evidence type="ECO:0000256" key="1">
    <source>
        <dbReference type="ARBA" id="ARBA00022490"/>
    </source>
</evidence>
<dbReference type="InterPro" id="IPR003761">
    <property type="entry name" value="Exonuc_VII_S"/>
</dbReference>
<gene>
    <name evidence="4" type="ORF">ASJ83_04640</name>
</gene>
<dbReference type="InterPro" id="IPR037004">
    <property type="entry name" value="Exonuc_VII_ssu_sf"/>
</dbReference>
<dbReference type="GO" id="GO:0008855">
    <property type="term" value="F:exodeoxyribonuclease VII activity"/>
    <property type="evidence" value="ECO:0007669"/>
    <property type="project" value="InterPro"/>
</dbReference>
<reference evidence="4 5" key="1">
    <citation type="journal article" date="2017" name="BMC Genomics">
        <title>Genomic analysis of methanogenic archaea reveals a shift towards energy conservation.</title>
        <authorList>
            <person name="Gilmore S.P."/>
            <person name="Henske J.K."/>
            <person name="Sexton J.A."/>
            <person name="Solomon K.V."/>
            <person name="Seppala S."/>
            <person name="Yoo J.I."/>
            <person name="Huyett L.M."/>
            <person name="Pressman A."/>
            <person name="Cogan J.Z."/>
            <person name="Kivenson V."/>
            <person name="Peng X."/>
            <person name="Tan Y."/>
            <person name="Valentine D.L."/>
            <person name="O'Malley M.A."/>
        </authorList>
    </citation>
    <scope>NUCLEOTIDE SEQUENCE [LARGE SCALE GENOMIC DNA]</scope>
    <source>
        <strain evidence="4 5">XII</strain>
    </source>
</reference>
<proteinExistence type="inferred from homology"/>
<dbReference type="Gene3D" id="1.10.287.1040">
    <property type="entry name" value="Exonuclease VII, small subunit"/>
    <property type="match status" value="1"/>
</dbReference>
<keyword evidence="1" id="KW-0963">Cytoplasm</keyword>
<dbReference type="GO" id="GO:0009318">
    <property type="term" value="C:exodeoxyribonuclease VII complex"/>
    <property type="evidence" value="ECO:0007669"/>
    <property type="project" value="InterPro"/>
</dbReference>
<dbReference type="PANTHER" id="PTHR34137">
    <property type="entry name" value="EXODEOXYRIBONUCLEASE 7 SMALL SUBUNIT"/>
    <property type="match status" value="1"/>
</dbReference>
<accession>A0AAX0Q904</accession>
<evidence type="ECO:0000313" key="4">
    <source>
        <dbReference type="EMBL" id="PAV10010.1"/>
    </source>
</evidence>
<dbReference type="PANTHER" id="PTHR34137:SF1">
    <property type="entry name" value="EXODEOXYRIBONUCLEASE 7 SMALL SUBUNIT"/>
    <property type="match status" value="1"/>
</dbReference>